<evidence type="ECO:0000313" key="2">
    <source>
        <dbReference type="Proteomes" id="UP000608890"/>
    </source>
</evidence>
<dbReference type="EMBL" id="BMNB01000004">
    <property type="protein sequence ID" value="GGM29414.1"/>
    <property type="molecule type" value="Genomic_DNA"/>
</dbReference>
<protein>
    <submittedName>
        <fullName evidence="1">Uncharacterized protein</fullName>
    </submittedName>
</protein>
<accession>A0A917TPX8</accession>
<keyword evidence="2" id="KW-1185">Reference proteome</keyword>
<proteinExistence type="predicted"/>
<name>A0A917TPX8_9ACTN</name>
<reference evidence="1" key="2">
    <citation type="submission" date="2020-09" db="EMBL/GenBank/DDBJ databases">
        <authorList>
            <person name="Sun Q."/>
            <person name="Zhou Y."/>
        </authorList>
    </citation>
    <scope>NUCLEOTIDE SEQUENCE</scope>
    <source>
        <strain evidence="1">CGMCC 4.7312</strain>
    </source>
</reference>
<organism evidence="1 2">
    <name type="scientific">Micromonospora sonchi</name>
    <dbReference type="NCBI Taxonomy" id="1763543"/>
    <lineage>
        <taxon>Bacteria</taxon>
        <taxon>Bacillati</taxon>
        <taxon>Actinomycetota</taxon>
        <taxon>Actinomycetes</taxon>
        <taxon>Micromonosporales</taxon>
        <taxon>Micromonosporaceae</taxon>
        <taxon>Micromonospora</taxon>
    </lineage>
</organism>
<sequence length="133" mass="13741">MADVVGQAGGLHEVDVDVEPVGEVPADPCDGVRVGEAVHRPVGGVGFDGLGLTSQRPQRAAPLEAFLVVLSPPWIVLVPVWLRYPPLSVVVAVSHVHGVSRPLVALMTGGQGVMDSPAVALAEASRVMSLGDR</sequence>
<comment type="caution">
    <text evidence="1">The sequence shown here is derived from an EMBL/GenBank/DDBJ whole genome shotgun (WGS) entry which is preliminary data.</text>
</comment>
<reference evidence="1" key="1">
    <citation type="journal article" date="2014" name="Int. J. Syst. Evol. Microbiol.">
        <title>Complete genome sequence of Corynebacterium casei LMG S-19264T (=DSM 44701T), isolated from a smear-ripened cheese.</title>
        <authorList>
            <consortium name="US DOE Joint Genome Institute (JGI-PGF)"/>
            <person name="Walter F."/>
            <person name="Albersmeier A."/>
            <person name="Kalinowski J."/>
            <person name="Ruckert C."/>
        </authorList>
    </citation>
    <scope>NUCLEOTIDE SEQUENCE</scope>
    <source>
        <strain evidence="1">CGMCC 4.7312</strain>
    </source>
</reference>
<evidence type="ECO:0000313" key="1">
    <source>
        <dbReference type="EMBL" id="GGM29414.1"/>
    </source>
</evidence>
<dbReference type="Proteomes" id="UP000608890">
    <property type="component" value="Unassembled WGS sequence"/>
</dbReference>
<gene>
    <name evidence="1" type="ORF">GCM10011608_12580</name>
</gene>
<dbReference type="AlphaFoldDB" id="A0A917TPX8"/>